<dbReference type="InterPro" id="IPR001264">
    <property type="entry name" value="Glyco_trans_51"/>
</dbReference>
<dbReference type="GO" id="GO:0005509">
    <property type="term" value="F:calcium ion binding"/>
    <property type="evidence" value="ECO:0007669"/>
    <property type="project" value="InterPro"/>
</dbReference>
<dbReference type="GO" id="GO:0071555">
    <property type="term" value="P:cell wall organization"/>
    <property type="evidence" value="ECO:0007669"/>
    <property type="project" value="UniProtKB-KW"/>
</dbReference>
<keyword evidence="3" id="KW-0121">Carboxypeptidase</keyword>
<evidence type="ECO:0000256" key="4">
    <source>
        <dbReference type="ARBA" id="ARBA00022670"/>
    </source>
</evidence>
<evidence type="ECO:0000256" key="12">
    <source>
        <dbReference type="ARBA" id="ARBA00034000"/>
    </source>
</evidence>
<dbReference type="Gene3D" id="3.40.710.10">
    <property type="entry name" value="DD-peptidase/beta-lactamase superfamily"/>
    <property type="match status" value="1"/>
</dbReference>
<dbReference type="SUPFAM" id="SSF49265">
    <property type="entry name" value="Fibronectin type III"/>
    <property type="match status" value="1"/>
</dbReference>
<dbReference type="STRING" id="200904.GCA_900168775_01808"/>
<dbReference type="GO" id="GO:0009002">
    <property type="term" value="F:serine-type D-Ala-D-Ala carboxypeptidase activity"/>
    <property type="evidence" value="ECO:0007669"/>
    <property type="project" value="UniProtKB-EC"/>
</dbReference>
<keyword evidence="4" id="KW-0645">Protease</keyword>
<dbReference type="RefSeq" id="WP_113866271.1">
    <property type="nucleotide sequence ID" value="NZ_BAABQN010000001.1"/>
</dbReference>
<dbReference type="FunFam" id="1.10.3810.10:FF:000001">
    <property type="entry name" value="Penicillin-binding protein 1A"/>
    <property type="match status" value="1"/>
</dbReference>
<keyword evidence="5" id="KW-0328">Glycosyltransferase</keyword>
<dbReference type="AlphaFoldDB" id="A0A366EJG3"/>
<keyword evidence="11" id="KW-0961">Cell wall biogenesis/degradation</keyword>
<dbReference type="GO" id="GO:0008658">
    <property type="term" value="F:penicillin binding"/>
    <property type="evidence" value="ECO:0007669"/>
    <property type="project" value="InterPro"/>
</dbReference>
<evidence type="ECO:0000256" key="5">
    <source>
        <dbReference type="ARBA" id="ARBA00022676"/>
    </source>
</evidence>
<keyword evidence="15" id="KW-1133">Transmembrane helix</keyword>
<sequence length="911" mass="99223">MANESQSRTARREQQKQNKQSKKKQKSIFKKTLLIIGIIFLVTAIGVGGLFTYYIAKAPDLDASMLSDPASTKVYDMNKELYADLGTETRTKVSYNELPDLLIDAVLATEDVRFFEHSGIDLRRIGGAVIANVTDGFGSEGASTITQQVVKDSFLSTDKTIRRKVQEQWLAIQLDRKYSKQEILEMYLNKIYYGSGAYGVATAANTYFSKTDLSELTLPEAALLAGLPQRPSAYDPTVNPDLAKERMNTVLDLMVRHDKISEAEAKEAKQVKIEDMLNPSEQQDTEYQAFIQKVAEEVEAKLGANIYTDGLKIYTTLDPNAQEEVELVLSNSEDNPIQFPDDELQSGIAVVDTTSGAIRAIGGGRNRENNNGWNFAFQGDGRQAGSSIKPILDYGPAIEYLNWSTYHQINDDGPYAIAGTDDVVRNWNRRYQGWMSIRYALEQSLNVPALKTLEEVGLDQATEFASGLGIELSEKPVITDGIGGGSANVTPLEMAGAYSAFGNEGIYTEPYAVTEVVFSDGQSETLKSQPEAAMSDATAYMITDMLKSVVNSGTGTTAKVSGLPMAGKTGTTNLADSSKSGSPDVWFAGYTRNYSIAIWSGYPEDNKTAVADTKISQKLFHEIMSHISEGKDTPDFEMPDSVVEVAVEKGSNPAKQPSAYTPDSQIVTELFKKGHEPSKTSEKYDQLDPVSDLTATYNEESNSINVSWGYNGDQEVQFSVDAGSGNKTTTENTEMEITNVEPGTTYTINVTAVDANNESNVSEAKTVKVDVPDEEPEQIAAVSNLSGTYNQESNSITVSWGYEGDQDVRFQVDAGSGNTTSTEGTTQQITNVQPDTTYTIRVTAIDKNNESNTSGAQSVEVSVPADDQETDPSSDNDNNSADDQQGNTDNSEQEQNSEENGSGNEDSENSE</sequence>
<dbReference type="GO" id="GO:0009252">
    <property type="term" value="P:peptidoglycan biosynthetic process"/>
    <property type="evidence" value="ECO:0007669"/>
    <property type="project" value="UniProtKB-KW"/>
</dbReference>
<dbReference type="GO" id="GO:0006508">
    <property type="term" value="P:proteolysis"/>
    <property type="evidence" value="ECO:0007669"/>
    <property type="project" value="UniProtKB-KW"/>
</dbReference>
<dbReference type="SUPFAM" id="SSF56601">
    <property type="entry name" value="beta-lactamase/transpeptidase-like"/>
    <property type="match status" value="1"/>
</dbReference>
<keyword evidence="15" id="KW-0812">Transmembrane</keyword>
<comment type="similarity">
    <text evidence="2">In the N-terminal section; belongs to the glycosyltransferase 51 family.</text>
</comment>
<organism evidence="18 19">
    <name type="scientific">Paraliobacillus ryukyuensis</name>
    <dbReference type="NCBI Taxonomy" id="200904"/>
    <lineage>
        <taxon>Bacteria</taxon>
        <taxon>Bacillati</taxon>
        <taxon>Bacillota</taxon>
        <taxon>Bacilli</taxon>
        <taxon>Bacillales</taxon>
        <taxon>Bacillaceae</taxon>
        <taxon>Paraliobacillus</taxon>
    </lineage>
</organism>
<dbReference type="Gene3D" id="2.60.40.10">
    <property type="entry name" value="Immunoglobulins"/>
    <property type="match status" value="2"/>
</dbReference>
<evidence type="ECO:0000256" key="11">
    <source>
        <dbReference type="ARBA" id="ARBA00023316"/>
    </source>
</evidence>
<dbReference type="Pfam" id="PF00905">
    <property type="entry name" value="Transpeptidase"/>
    <property type="match status" value="1"/>
</dbReference>
<feature type="region of interest" description="Disordered" evidence="14">
    <location>
        <begin position="846"/>
        <end position="911"/>
    </location>
</feature>
<dbReference type="InterPro" id="IPR003961">
    <property type="entry name" value="FN3_dom"/>
</dbReference>
<feature type="compositionally biased region" description="Low complexity" evidence="14">
    <location>
        <begin position="875"/>
        <end position="890"/>
    </location>
</feature>
<keyword evidence="10" id="KW-0511">Multifunctional enzyme</keyword>
<evidence type="ECO:0000259" key="16">
    <source>
        <dbReference type="PROSITE" id="PS50268"/>
    </source>
</evidence>
<evidence type="ECO:0000256" key="1">
    <source>
        <dbReference type="ARBA" id="ARBA00007090"/>
    </source>
</evidence>
<evidence type="ECO:0000256" key="14">
    <source>
        <dbReference type="SAM" id="MobiDB-lite"/>
    </source>
</evidence>
<evidence type="ECO:0000256" key="2">
    <source>
        <dbReference type="ARBA" id="ARBA00007739"/>
    </source>
</evidence>
<evidence type="ECO:0000256" key="8">
    <source>
        <dbReference type="ARBA" id="ARBA00022960"/>
    </source>
</evidence>
<dbReference type="PANTHER" id="PTHR32282">
    <property type="entry name" value="BINDING PROTEIN TRANSPEPTIDASE, PUTATIVE-RELATED"/>
    <property type="match status" value="1"/>
</dbReference>
<dbReference type="Pfam" id="PF00041">
    <property type="entry name" value="fn3"/>
    <property type="match status" value="1"/>
</dbReference>
<keyword evidence="6" id="KW-0808">Transferase</keyword>
<keyword evidence="9" id="KW-0573">Peptidoglycan synthesis</keyword>
<keyword evidence="19" id="KW-1185">Reference proteome</keyword>
<evidence type="ECO:0000259" key="17">
    <source>
        <dbReference type="PROSITE" id="PS50853"/>
    </source>
</evidence>
<evidence type="ECO:0000256" key="10">
    <source>
        <dbReference type="ARBA" id="ARBA00023268"/>
    </source>
</evidence>
<comment type="catalytic activity">
    <reaction evidence="12">
        <text>Preferential cleavage: (Ac)2-L-Lys-D-Ala-|-D-Ala. Also transpeptidation of peptidyl-alanyl moieties that are N-acyl substituents of D-alanine.</text>
        <dbReference type="EC" id="3.4.16.4"/>
    </reaction>
</comment>
<evidence type="ECO:0000256" key="3">
    <source>
        <dbReference type="ARBA" id="ARBA00022645"/>
    </source>
</evidence>
<dbReference type="InterPro" id="IPR001460">
    <property type="entry name" value="PCN-bd_Tpept"/>
</dbReference>
<dbReference type="InterPro" id="IPR002126">
    <property type="entry name" value="Cadherin-like_dom"/>
</dbReference>
<feature type="compositionally biased region" description="Polar residues" evidence="14">
    <location>
        <begin position="850"/>
        <end position="860"/>
    </location>
</feature>
<dbReference type="SUPFAM" id="SSF53955">
    <property type="entry name" value="Lysozyme-like"/>
    <property type="match status" value="1"/>
</dbReference>
<dbReference type="InterPro" id="IPR036950">
    <property type="entry name" value="PBP_transglycosylase"/>
</dbReference>
<dbReference type="PANTHER" id="PTHR32282:SF29">
    <property type="entry name" value="PENICILLIN-BINDING PROTEIN 1A"/>
    <property type="match status" value="1"/>
</dbReference>
<gene>
    <name evidence="18" type="ORF">DES48_101302</name>
</gene>
<feature type="transmembrane region" description="Helical" evidence="15">
    <location>
        <begin position="32"/>
        <end position="56"/>
    </location>
</feature>
<dbReference type="InterPro" id="IPR036116">
    <property type="entry name" value="FN3_sf"/>
</dbReference>
<dbReference type="NCBIfam" id="TIGR02074">
    <property type="entry name" value="PBP_1a_fam"/>
    <property type="match status" value="1"/>
</dbReference>
<dbReference type="PROSITE" id="PS50853">
    <property type="entry name" value="FN3"/>
    <property type="match status" value="2"/>
</dbReference>
<dbReference type="EMBL" id="QNRI01000001">
    <property type="protein sequence ID" value="RBP01565.1"/>
    <property type="molecule type" value="Genomic_DNA"/>
</dbReference>
<keyword evidence="7" id="KW-0378">Hydrolase</keyword>
<dbReference type="GO" id="GO:0016020">
    <property type="term" value="C:membrane"/>
    <property type="evidence" value="ECO:0007669"/>
    <property type="project" value="InterPro"/>
</dbReference>
<dbReference type="GO" id="GO:0008360">
    <property type="term" value="P:regulation of cell shape"/>
    <property type="evidence" value="ECO:0007669"/>
    <property type="project" value="UniProtKB-KW"/>
</dbReference>
<comment type="catalytic activity">
    <reaction evidence="13">
        <text>[GlcNAc-(1-&gt;4)-Mur2Ac(oyl-L-Ala-gamma-D-Glu-L-Lys-D-Ala-D-Ala)](n)-di-trans,octa-cis-undecaprenyl diphosphate + beta-D-GlcNAc-(1-&gt;4)-Mur2Ac(oyl-L-Ala-gamma-D-Glu-L-Lys-D-Ala-D-Ala)-di-trans,octa-cis-undecaprenyl diphosphate = [GlcNAc-(1-&gt;4)-Mur2Ac(oyl-L-Ala-gamma-D-Glu-L-Lys-D-Ala-D-Ala)](n+1)-di-trans,octa-cis-undecaprenyl diphosphate + di-trans,octa-cis-undecaprenyl diphosphate + H(+)</text>
        <dbReference type="Rhea" id="RHEA:23708"/>
        <dbReference type="Rhea" id="RHEA-COMP:9602"/>
        <dbReference type="Rhea" id="RHEA-COMP:9603"/>
        <dbReference type="ChEBI" id="CHEBI:15378"/>
        <dbReference type="ChEBI" id="CHEBI:58405"/>
        <dbReference type="ChEBI" id="CHEBI:60033"/>
        <dbReference type="ChEBI" id="CHEBI:78435"/>
        <dbReference type="EC" id="2.4.99.28"/>
    </reaction>
</comment>
<evidence type="ECO:0000256" key="9">
    <source>
        <dbReference type="ARBA" id="ARBA00022984"/>
    </source>
</evidence>
<evidence type="ECO:0000256" key="6">
    <source>
        <dbReference type="ARBA" id="ARBA00022679"/>
    </source>
</evidence>
<dbReference type="PROSITE" id="PS50268">
    <property type="entry name" value="CADHERIN_2"/>
    <property type="match status" value="1"/>
</dbReference>
<dbReference type="GO" id="GO:0030288">
    <property type="term" value="C:outer membrane-bounded periplasmic space"/>
    <property type="evidence" value="ECO:0007669"/>
    <property type="project" value="TreeGrafter"/>
</dbReference>
<feature type="domain" description="Fibronectin type-III" evidence="17">
    <location>
        <begin position="781"/>
        <end position="865"/>
    </location>
</feature>
<dbReference type="CDD" id="cd00063">
    <property type="entry name" value="FN3"/>
    <property type="match status" value="2"/>
</dbReference>
<proteinExistence type="inferred from homology"/>
<dbReference type="InterPro" id="IPR013783">
    <property type="entry name" value="Ig-like_fold"/>
</dbReference>
<dbReference type="InterPro" id="IPR050396">
    <property type="entry name" value="Glycosyltr_51/Transpeptidase"/>
</dbReference>
<dbReference type="GO" id="GO:0007156">
    <property type="term" value="P:homophilic cell adhesion via plasma membrane adhesion molecules"/>
    <property type="evidence" value="ECO:0007669"/>
    <property type="project" value="InterPro"/>
</dbReference>
<dbReference type="Proteomes" id="UP000252254">
    <property type="component" value="Unassembled WGS sequence"/>
</dbReference>
<dbReference type="InterPro" id="IPR023346">
    <property type="entry name" value="Lysozyme-like_dom_sf"/>
</dbReference>
<dbReference type="Gene3D" id="1.10.3810.10">
    <property type="entry name" value="Biosynthetic peptidoglycan transglycosylase-like"/>
    <property type="match status" value="1"/>
</dbReference>
<comment type="similarity">
    <text evidence="1">In the C-terminal section; belongs to the transpeptidase family.</text>
</comment>
<dbReference type="OrthoDB" id="9766909at2"/>
<evidence type="ECO:0000256" key="15">
    <source>
        <dbReference type="SAM" id="Phobius"/>
    </source>
</evidence>
<reference evidence="18 19" key="1">
    <citation type="submission" date="2018-06" db="EMBL/GenBank/DDBJ databases">
        <title>Genomic Encyclopedia of Type Strains, Phase IV (KMG-IV): sequencing the most valuable type-strain genomes for metagenomic binning, comparative biology and taxonomic classification.</title>
        <authorList>
            <person name="Goeker M."/>
        </authorList>
    </citation>
    <scope>NUCLEOTIDE SEQUENCE [LARGE SCALE GENOMIC DNA]</scope>
    <source>
        <strain evidence="18 19">DSM 15140</strain>
    </source>
</reference>
<keyword evidence="8" id="KW-0133">Cell shape</keyword>
<accession>A0A366EJG3</accession>
<evidence type="ECO:0000256" key="13">
    <source>
        <dbReference type="ARBA" id="ARBA00049902"/>
    </source>
</evidence>
<keyword evidence="15" id="KW-0472">Membrane</keyword>
<comment type="caution">
    <text evidence="18">The sequence shown here is derived from an EMBL/GenBank/DDBJ whole genome shotgun (WGS) entry which is preliminary data.</text>
</comment>
<protein>
    <submittedName>
        <fullName evidence="18">Penicillin-binding protein 1A</fullName>
    </submittedName>
</protein>
<evidence type="ECO:0000313" key="18">
    <source>
        <dbReference type="EMBL" id="RBP01565.1"/>
    </source>
</evidence>
<feature type="region of interest" description="Disordered" evidence="14">
    <location>
        <begin position="1"/>
        <end position="23"/>
    </location>
</feature>
<dbReference type="SMART" id="SM00060">
    <property type="entry name" value="FN3"/>
    <property type="match status" value="2"/>
</dbReference>
<dbReference type="Pfam" id="PF00912">
    <property type="entry name" value="Transgly"/>
    <property type="match status" value="1"/>
</dbReference>
<dbReference type="GO" id="GO:0008955">
    <property type="term" value="F:peptidoglycan glycosyltransferase activity"/>
    <property type="evidence" value="ECO:0007669"/>
    <property type="project" value="UniProtKB-EC"/>
</dbReference>
<dbReference type="InterPro" id="IPR012338">
    <property type="entry name" value="Beta-lactam/transpept-like"/>
</dbReference>
<feature type="domain" description="Fibronectin type-III" evidence="17">
    <location>
        <begin position="689"/>
        <end position="774"/>
    </location>
</feature>
<name>A0A366EJG3_9BACI</name>
<evidence type="ECO:0000256" key="7">
    <source>
        <dbReference type="ARBA" id="ARBA00022801"/>
    </source>
</evidence>
<evidence type="ECO:0000313" key="19">
    <source>
        <dbReference type="Proteomes" id="UP000252254"/>
    </source>
</evidence>
<feature type="domain" description="Cadherin" evidence="16">
    <location>
        <begin position="739"/>
        <end position="874"/>
    </location>
</feature>